<proteinExistence type="inferred from homology"/>
<dbReference type="SUPFAM" id="SSF53850">
    <property type="entry name" value="Periplasmic binding protein-like II"/>
    <property type="match status" value="1"/>
</dbReference>
<evidence type="ECO:0000256" key="2">
    <source>
        <dbReference type="ARBA" id="ARBA00022448"/>
    </source>
</evidence>
<dbReference type="PANTHER" id="PTHR42996:SF1">
    <property type="entry name" value="PHOSPHATE-BINDING PROTEIN PSTS"/>
    <property type="match status" value="1"/>
</dbReference>
<name>A0A537JXD6_9BACT</name>
<evidence type="ECO:0000256" key="3">
    <source>
        <dbReference type="ARBA" id="ARBA00022592"/>
    </source>
</evidence>
<dbReference type="EMBL" id="VBAK01000144">
    <property type="protein sequence ID" value="TMI88175.1"/>
    <property type="molecule type" value="Genomic_DNA"/>
</dbReference>
<evidence type="ECO:0000259" key="5">
    <source>
        <dbReference type="Pfam" id="PF12849"/>
    </source>
</evidence>
<keyword evidence="3 4" id="KW-0592">Phosphate transport</keyword>
<evidence type="ECO:0000313" key="6">
    <source>
        <dbReference type="EMBL" id="TMI88175.1"/>
    </source>
</evidence>
<dbReference type="InterPro" id="IPR024370">
    <property type="entry name" value="PBP_domain"/>
</dbReference>
<dbReference type="PIRSF" id="PIRSF002756">
    <property type="entry name" value="PstS"/>
    <property type="match status" value="1"/>
</dbReference>
<evidence type="ECO:0000256" key="4">
    <source>
        <dbReference type="PIRNR" id="PIRNR002756"/>
    </source>
</evidence>
<dbReference type="CDD" id="cd13565">
    <property type="entry name" value="PBP2_PstS"/>
    <property type="match status" value="1"/>
</dbReference>
<dbReference type="NCBIfam" id="TIGR00975">
    <property type="entry name" value="3a0107s03"/>
    <property type="match status" value="1"/>
</dbReference>
<feature type="domain" description="PBP" evidence="5">
    <location>
        <begin position="36"/>
        <end position="317"/>
    </location>
</feature>
<dbReference type="Gene3D" id="3.40.190.10">
    <property type="entry name" value="Periplasmic binding protein-like II"/>
    <property type="match status" value="2"/>
</dbReference>
<dbReference type="AlphaFoldDB" id="A0A537JXD6"/>
<dbReference type="InterPro" id="IPR005673">
    <property type="entry name" value="ABC_phos-bd_PstS"/>
</dbReference>
<evidence type="ECO:0000256" key="1">
    <source>
        <dbReference type="ARBA" id="ARBA00008725"/>
    </source>
</evidence>
<dbReference type="Proteomes" id="UP000318509">
    <property type="component" value="Unassembled WGS sequence"/>
</dbReference>
<sequence>MKIALRRRLAGLAVAALVCGLTGPWAGIPARAGGLITLNGAGATFPYPLYSRWFAEYNRLHPDVRINYQSIGSGGGIAQVQRGTVDFGASDAPLSDDQLRAMGRPVVLIPTVAGSIALTYNLPGVKTGVRLTPENIVEIYMGRITRWNDAAIIANNAGTPLPDMPVTAVHRSDGSGTTFHFTSFLSEVSRAWSDKVGRGTAVEWPAGIGGKGNEGVAGAVKETPGAIGYVELAYVAQNRLAYAVVRNRAGQWVAPSLSSTTAAAAGGAQKMGQTSDVRVSIANAPGPNVYPIAGFTYLLVPQNQTDEAKGRALAEFLWWAVHDGEKDAPPLLYAPIPGPVVALDERILKTITYQGGALLAER</sequence>
<dbReference type="GO" id="GO:0042301">
    <property type="term" value="F:phosphate ion binding"/>
    <property type="evidence" value="ECO:0007669"/>
    <property type="project" value="InterPro"/>
</dbReference>
<evidence type="ECO:0000313" key="7">
    <source>
        <dbReference type="Proteomes" id="UP000318509"/>
    </source>
</evidence>
<dbReference type="GO" id="GO:0043190">
    <property type="term" value="C:ATP-binding cassette (ABC) transporter complex"/>
    <property type="evidence" value="ECO:0007669"/>
    <property type="project" value="InterPro"/>
</dbReference>
<protein>
    <recommendedName>
        <fullName evidence="4">Phosphate-binding protein</fullName>
    </recommendedName>
</protein>
<gene>
    <name evidence="6" type="primary">pstS</name>
    <name evidence="6" type="ORF">E6H00_13545</name>
</gene>
<dbReference type="PANTHER" id="PTHR42996">
    <property type="entry name" value="PHOSPHATE-BINDING PROTEIN PSTS"/>
    <property type="match status" value="1"/>
</dbReference>
<comment type="caution">
    <text evidence="6">The sequence shown here is derived from an EMBL/GenBank/DDBJ whole genome shotgun (WGS) entry which is preliminary data.</text>
</comment>
<accession>A0A537JXD6</accession>
<keyword evidence="2 4" id="KW-0813">Transport</keyword>
<comment type="similarity">
    <text evidence="1 4">Belongs to the PstS family.</text>
</comment>
<dbReference type="GO" id="GO:0035435">
    <property type="term" value="P:phosphate ion transmembrane transport"/>
    <property type="evidence" value="ECO:0007669"/>
    <property type="project" value="InterPro"/>
</dbReference>
<organism evidence="6 7">
    <name type="scientific">Candidatus Segetimicrobium genomatis</name>
    <dbReference type="NCBI Taxonomy" id="2569760"/>
    <lineage>
        <taxon>Bacteria</taxon>
        <taxon>Bacillati</taxon>
        <taxon>Candidatus Sysuimicrobiota</taxon>
        <taxon>Candidatus Sysuimicrobiia</taxon>
        <taxon>Candidatus Sysuimicrobiales</taxon>
        <taxon>Candidatus Segetimicrobiaceae</taxon>
        <taxon>Candidatus Segetimicrobium</taxon>
    </lineage>
</organism>
<dbReference type="Pfam" id="PF12849">
    <property type="entry name" value="PBP_like_2"/>
    <property type="match status" value="1"/>
</dbReference>
<reference evidence="6 7" key="1">
    <citation type="journal article" date="2019" name="Nat. Microbiol.">
        <title>Mediterranean grassland soil C-N compound turnover is dependent on rainfall and depth, and is mediated by genomically divergent microorganisms.</title>
        <authorList>
            <person name="Diamond S."/>
            <person name="Andeer P.F."/>
            <person name="Li Z."/>
            <person name="Crits-Christoph A."/>
            <person name="Burstein D."/>
            <person name="Anantharaman K."/>
            <person name="Lane K.R."/>
            <person name="Thomas B.C."/>
            <person name="Pan C."/>
            <person name="Northen T.R."/>
            <person name="Banfield J.F."/>
        </authorList>
    </citation>
    <scope>NUCLEOTIDE SEQUENCE [LARGE SCALE GENOMIC DNA]</scope>
    <source>
        <strain evidence="6">NP_3</strain>
    </source>
</reference>
<dbReference type="InterPro" id="IPR050962">
    <property type="entry name" value="Phosphate-bind_PstS"/>
</dbReference>